<dbReference type="GO" id="GO:0009312">
    <property type="term" value="P:oligosaccharide biosynthetic process"/>
    <property type="evidence" value="ECO:0007669"/>
    <property type="project" value="InterPro"/>
</dbReference>
<protein>
    <submittedName>
        <fullName evidence="1">Methyltransferase domain-containing protein</fullName>
    </submittedName>
    <submittedName>
        <fullName evidence="3">Nodulation protein S (NodS)</fullName>
    </submittedName>
    <submittedName>
        <fullName evidence="2">SAM-dependent methyltransferase</fullName>
    </submittedName>
</protein>
<dbReference type="CDD" id="cd02440">
    <property type="entry name" value="AdoMet_MTases"/>
    <property type="match status" value="1"/>
</dbReference>
<dbReference type="Proteomes" id="UP000198549">
    <property type="component" value="Chromosome I"/>
</dbReference>
<reference evidence="1 6" key="4">
    <citation type="submission" date="2019-09" db="EMBL/GenBank/DDBJ databases">
        <title>Draft genome sequences of 48 bacterial type strains from the CCUG.</title>
        <authorList>
            <person name="Tunovic T."/>
            <person name="Pineiro-Iglesias B."/>
            <person name="Unosson C."/>
            <person name="Inganas E."/>
            <person name="Ohlen M."/>
            <person name="Cardew S."/>
            <person name="Jensie-Markopoulos S."/>
            <person name="Salva-Serra F."/>
            <person name="Jaen-Luchoro D."/>
            <person name="Karlsson R."/>
            <person name="Svensson-Stadler L."/>
            <person name="Chun J."/>
            <person name="Moore E."/>
        </authorList>
    </citation>
    <scope>NUCLEOTIDE SEQUENCE [LARGE SCALE GENOMIC DNA]</scope>
    <source>
        <strain evidence="1 6">CCUG 53116</strain>
    </source>
</reference>
<sequence>MSVSPDYFQQMFNASDDPWSFRTRWYEKRKRELMLASLPRQRYQRVYEPACANGEFSALLAERSESLLCQDIIEKAVTLARGRLSHLSHVRVEQARIPEDWPQGTFDLVVLSEVGYFLDAKAWRHVIEKTLLSLGPEGAVLACHWLHPIEGCSQDGHGVHAALAEHLPLHRLVRHEDKDFLLEYWSRNPASIDLAETCE</sequence>
<evidence type="ECO:0000313" key="1">
    <source>
        <dbReference type="EMBL" id="KAB0488067.1"/>
    </source>
</evidence>
<dbReference type="Pfam" id="PF05401">
    <property type="entry name" value="NodS"/>
    <property type="match status" value="1"/>
</dbReference>
<dbReference type="AlphaFoldDB" id="A0A1H0U3M3"/>
<evidence type="ECO:0000313" key="3">
    <source>
        <dbReference type="EMBL" id="SDP60436.1"/>
    </source>
</evidence>
<evidence type="ECO:0000313" key="4">
    <source>
        <dbReference type="Proteomes" id="UP000186756"/>
    </source>
</evidence>
<keyword evidence="1" id="KW-0489">Methyltransferase</keyword>
<evidence type="ECO:0000313" key="5">
    <source>
        <dbReference type="Proteomes" id="UP000198549"/>
    </source>
</evidence>
<dbReference type="OrthoDB" id="116799at2"/>
<name>A0A1H0U3M3_PSERE</name>
<evidence type="ECO:0000313" key="2">
    <source>
        <dbReference type="EMBL" id="OLU05502.1"/>
    </source>
</evidence>
<dbReference type="EMBL" id="MSTQ01000002">
    <property type="protein sequence ID" value="OLU05502.1"/>
    <property type="molecule type" value="Genomic_DNA"/>
</dbReference>
<keyword evidence="1" id="KW-0808">Transferase</keyword>
<dbReference type="RefSeq" id="WP_075945252.1">
    <property type="nucleotide sequence ID" value="NZ_LT629709.1"/>
</dbReference>
<dbReference type="GO" id="GO:0008757">
    <property type="term" value="F:S-adenosylmethionine-dependent methyltransferase activity"/>
    <property type="evidence" value="ECO:0007669"/>
    <property type="project" value="InterPro"/>
</dbReference>
<dbReference type="Proteomes" id="UP000186756">
    <property type="component" value="Unassembled WGS sequence"/>
</dbReference>
<accession>A0A1H0U3M3</accession>
<reference evidence="2" key="2">
    <citation type="submission" date="2017-01" db="EMBL/GenBank/DDBJ databases">
        <authorList>
            <person name="Mah S.A."/>
            <person name="Swanson W.J."/>
            <person name="Moy G.W."/>
            <person name="Vacquier V.D."/>
        </authorList>
    </citation>
    <scope>NUCLEOTIDE SEQUENCE [LARGE SCALE GENOMIC DNA]</scope>
    <source>
        <strain evidence="2">MT1</strain>
    </source>
</reference>
<dbReference type="SUPFAM" id="SSF53335">
    <property type="entry name" value="S-adenosyl-L-methionine-dependent methyltransferases"/>
    <property type="match status" value="1"/>
</dbReference>
<evidence type="ECO:0000313" key="6">
    <source>
        <dbReference type="Proteomes" id="UP000460142"/>
    </source>
</evidence>
<gene>
    <name evidence="2" type="ORF">BVK86_04330</name>
    <name evidence="1" type="ORF">F7R15_04345</name>
    <name evidence="3" type="ORF">SAMN04490202_5099</name>
</gene>
<dbReference type="GO" id="GO:0032259">
    <property type="term" value="P:methylation"/>
    <property type="evidence" value="ECO:0007669"/>
    <property type="project" value="UniProtKB-KW"/>
</dbReference>
<dbReference type="EMBL" id="LT629709">
    <property type="protein sequence ID" value="SDP60436.1"/>
    <property type="molecule type" value="Genomic_DNA"/>
</dbReference>
<dbReference type="InterPro" id="IPR029063">
    <property type="entry name" value="SAM-dependent_MTases_sf"/>
</dbReference>
<dbReference type="EMBL" id="VZPS01000002">
    <property type="protein sequence ID" value="KAB0488067.1"/>
    <property type="molecule type" value="Genomic_DNA"/>
</dbReference>
<reference evidence="3 5" key="1">
    <citation type="submission" date="2016-10" db="EMBL/GenBank/DDBJ databases">
        <authorList>
            <person name="de Groot N.N."/>
        </authorList>
    </citation>
    <scope>NUCLEOTIDE SEQUENCE [LARGE SCALE GENOMIC DNA]</scope>
    <source>
        <strain evidence="3 5">BS3776</strain>
    </source>
</reference>
<reference evidence="4" key="3">
    <citation type="submission" date="2017-01" db="EMBL/GenBank/DDBJ databases">
        <authorList>
            <person name="Poblete-Castro I."/>
        </authorList>
    </citation>
    <scope>NUCLEOTIDE SEQUENCE [LARGE SCALE GENOMIC DNA]</scope>
    <source>
        <strain evidence="4">DSM 18361 / CCUG 53116 / MT1</strain>
    </source>
</reference>
<dbReference type="Proteomes" id="UP000460142">
    <property type="component" value="Unassembled WGS sequence"/>
</dbReference>
<organism evidence="3 5">
    <name type="scientific">Pseudomonas reinekei</name>
    <dbReference type="NCBI Taxonomy" id="395598"/>
    <lineage>
        <taxon>Bacteria</taxon>
        <taxon>Pseudomonadati</taxon>
        <taxon>Pseudomonadota</taxon>
        <taxon>Gammaproteobacteria</taxon>
        <taxon>Pseudomonadales</taxon>
        <taxon>Pseudomonadaceae</taxon>
        <taxon>Pseudomonas</taxon>
    </lineage>
</organism>
<dbReference type="InterPro" id="IPR008715">
    <property type="entry name" value="SAM-MeTfrase_NodS-like"/>
</dbReference>
<dbReference type="Gene3D" id="3.40.50.150">
    <property type="entry name" value="Vaccinia Virus protein VP39"/>
    <property type="match status" value="1"/>
</dbReference>
<keyword evidence="4" id="KW-1185">Reference proteome</keyword>
<proteinExistence type="predicted"/>